<gene>
    <name evidence="1" type="ORF">SAMN05216323_105712</name>
</gene>
<sequence length="53" mass="6328">MNGISRNSLNYRVENYLYVCTATCFPEDEFFYSYTGDLLVFSVSYVFRYNSMH</sequence>
<protein>
    <submittedName>
        <fullName evidence="1">Uncharacterized protein</fullName>
    </submittedName>
</protein>
<name>A0A1G6Q227_9BACT</name>
<dbReference type="STRING" id="1640674.SAMN05216323_105712"/>
<dbReference type="EMBL" id="FMYP01000057">
    <property type="protein sequence ID" value="SDC86399.1"/>
    <property type="molecule type" value="Genomic_DNA"/>
</dbReference>
<evidence type="ECO:0000313" key="1">
    <source>
        <dbReference type="EMBL" id="SDC86399.1"/>
    </source>
</evidence>
<accession>A0A1G6Q227</accession>
<reference evidence="1 2" key="1">
    <citation type="submission" date="2016-09" db="EMBL/GenBank/DDBJ databases">
        <authorList>
            <person name="Capua I."/>
            <person name="De Benedictis P."/>
            <person name="Joannis T."/>
            <person name="Lombin L.H."/>
            <person name="Cattoli G."/>
        </authorList>
    </citation>
    <scope>NUCLEOTIDE SEQUENCE [LARGE SCALE GENOMIC DNA]</scope>
    <source>
        <strain evidence="1 2">A7P-90m</strain>
    </source>
</reference>
<keyword evidence="2" id="KW-1185">Reference proteome</keyword>
<evidence type="ECO:0000313" key="2">
    <source>
        <dbReference type="Proteomes" id="UP000199452"/>
    </source>
</evidence>
<proteinExistence type="predicted"/>
<organism evidence="1 2">
    <name type="scientific">Williamwhitmania taraxaci</name>
    <dbReference type="NCBI Taxonomy" id="1640674"/>
    <lineage>
        <taxon>Bacteria</taxon>
        <taxon>Pseudomonadati</taxon>
        <taxon>Bacteroidota</taxon>
        <taxon>Bacteroidia</taxon>
        <taxon>Bacteroidales</taxon>
        <taxon>Williamwhitmaniaceae</taxon>
        <taxon>Williamwhitmania</taxon>
    </lineage>
</organism>
<dbReference type="AlphaFoldDB" id="A0A1G6Q227"/>
<dbReference type="Proteomes" id="UP000199452">
    <property type="component" value="Unassembled WGS sequence"/>
</dbReference>